<evidence type="ECO:0000313" key="22">
    <source>
        <dbReference type="Proteomes" id="UP000028760"/>
    </source>
</evidence>
<dbReference type="SMART" id="SM00082">
    <property type="entry name" value="LRRCT"/>
    <property type="match status" value="1"/>
</dbReference>
<dbReference type="InterPro" id="IPR035897">
    <property type="entry name" value="Toll_tir_struct_dom_sf"/>
</dbReference>
<keyword evidence="12 17" id="KW-1015">Disulfide bond</keyword>
<evidence type="ECO:0000256" key="8">
    <source>
        <dbReference type="ARBA" id="ARBA00022859"/>
    </source>
</evidence>
<evidence type="ECO:0000256" key="6">
    <source>
        <dbReference type="ARBA" id="ARBA00022729"/>
    </source>
</evidence>
<proteinExistence type="inferred from homology"/>
<evidence type="ECO:0000256" key="16">
    <source>
        <dbReference type="PIRNR" id="PIRNR037595"/>
    </source>
</evidence>
<dbReference type="Gene3D" id="3.80.10.10">
    <property type="entry name" value="Ribonuclease Inhibitor"/>
    <property type="match status" value="1"/>
</dbReference>
<dbReference type="PROSITE" id="PS50104">
    <property type="entry name" value="TIR"/>
    <property type="match status" value="1"/>
</dbReference>
<dbReference type="InterPro" id="IPR000157">
    <property type="entry name" value="TIR_dom"/>
</dbReference>
<protein>
    <recommendedName>
        <fullName evidence="16">Toll-like receptor 2</fullName>
    </recommendedName>
</protein>
<comment type="function">
    <text evidence="16">Cooperates with LY96 to mediate the innate immune response to bacterial lipoproteins and other microbial cell wall components. Cooperates with TLR1 or TLR6 to mediate the innate immune response to bacterial lipoproteins or lipopeptides. Acts via MYD88 and TRAF6, leading to NF-kappa-B activation, cytokine secretion and the inflammatory response.</text>
</comment>
<evidence type="ECO:0000256" key="11">
    <source>
        <dbReference type="ARBA" id="ARBA00023136"/>
    </source>
</evidence>
<feature type="domain" description="TIR" evidence="20">
    <location>
        <begin position="654"/>
        <end position="807"/>
    </location>
</feature>
<dbReference type="GO" id="GO:0002224">
    <property type="term" value="P:toll-like receptor signaling pathway"/>
    <property type="evidence" value="ECO:0007669"/>
    <property type="project" value="UniProtKB-UniRule"/>
</dbReference>
<dbReference type="InterPro" id="IPR001611">
    <property type="entry name" value="Leu-rich_rpt"/>
</dbReference>
<dbReference type="PIRSF" id="PIRSF037595">
    <property type="entry name" value="Toll-like_receptor"/>
    <property type="match status" value="1"/>
</dbReference>
<evidence type="ECO:0000256" key="13">
    <source>
        <dbReference type="ARBA" id="ARBA00023170"/>
    </source>
</evidence>
<dbReference type="FunFam" id="3.40.50.10140:FF:000001">
    <property type="entry name" value="Toll-like receptor 2"/>
    <property type="match status" value="1"/>
</dbReference>
<keyword evidence="14" id="KW-0325">Glycoprotein</keyword>
<dbReference type="GO" id="GO:0006954">
    <property type="term" value="P:inflammatory response"/>
    <property type="evidence" value="ECO:0007669"/>
    <property type="project" value="UniProtKB-UniRule"/>
</dbReference>
<dbReference type="GO" id="GO:0004888">
    <property type="term" value="F:transmembrane signaling receptor activity"/>
    <property type="evidence" value="ECO:0007669"/>
    <property type="project" value="InterPro"/>
</dbReference>
<reference evidence="22" key="1">
    <citation type="submission" date="2013-10" db="EMBL/GenBank/DDBJ databases">
        <authorList>
            <person name="Schartl M."/>
            <person name="Warren W."/>
        </authorList>
    </citation>
    <scope>NUCLEOTIDE SEQUENCE [LARGE SCALE GENOMIC DNA]</scope>
    <source>
        <strain evidence="22">female</strain>
    </source>
</reference>
<feature type="disulfide bond" evidence="17">
    <location>
        <begin position="36"/>
        <end position="42"/>
    </location>
</feature>
<dbReference type="InterPro" id="IPR017241">
    <property type="entry name" value="Toll-like_receptor"/>
</dbReference>
<comment type="subcellular location">
    <subcellularLocation>
        <location evidence="1">Membrane</location>
        <topology evidence="1">Single-pass type I membrane protein</topology>
    </subcellularLocation>
</comment>
<evidence type="ECO:0000259" key="20">
    <source>
        <dbReference type="PROSITE" id="PS50104"/>
    </source>
</evidence>
<evidence type="ECO:0000256" key="9">
    <source>
        <dbReference type="ARBA" id="ARBA00022989"/>
    </source>
</evidence>
<keyword evidence="4" id="KW-0433">Leucine-rich repeat</keyword>
<evidence type="ECO:0000313" key="21">
    <source>
        <dbReference type="Ensembl" id="ENSPFOP00000024513.1"/>
    </source>
</evidence>
<evidence type="ECO:0000256" key="5">
    <source>
        <dbReference type="ARBA" id="ARBA00022692"/>
    </source>
</evidence>
<evidence type="ECO:0000256" key="4">
    <source>
        <dbReference type="ARBA" id="ARBA00022614"/>
    </source>
</evidence>
<dbReference type="Pfam" id="PF00560">
    <property type="entry name" value="LRR_1"/>
    <property type="match status" value="1"/>
</dbReference>
<dbReference type="InterPro" id="IPR032675">
    <property type="entry name" value="LRR_dom_sf"/>
</dbReference>
<dbReference type="SUPFAM" id="SSF52200">
    <property type="entry name" value="Toll/Interleukin receptor TIR domain"/>
    <property type="match status" value="1"/>
</dbReference>
<evidence type="ECO:0000256" key="10">
    <source>
        <dbReference type="ARBA" id="ARBA00023027"/>
    </source>
</evidence>
<keyword evidence="3 16" id="KW-0399">Innate immunity</keyword>
<dbReference type="GO" id="GO:0045087">
    <property type="term" value="P:innate immune response"/>
    <property type="evidence" value="ECO:0007669"/>
    <property type="project" value="UniProtKB-UniRule"/>
</dbReference>
<sequence length="815" mass="92509">MRRLTLGSLALLLLLVPLIRGQEVNGDDGRPTCRRCDLHHCCNCSHSGFTRVPMVTDQALRLDLSFNNITNMTKDDLMGHSRLRALDLHANGLAEIHPSAFDSLWSLEELDLSDNQLTVLNPKWLKNLAILENLNLLNNPYSRLGSPSMFFGLVRLRRLMFGGPALKELRRTDVFGVTELEDLTVHANNLASYDSGTLGDIWPLGRVTLRLHGPFLTNVALAAAVLTDVSYPETPIVLEDLHLIGNHSVLPFRESAKKRIRSLSFRNFSVSDATLVDFLMALNGDPLSYLHVEDVTLTGEGRWEKANKTDYKSIDEFFLRNAVVVDIYKFVSFLQLGFLLYYPRKVSVINCGVFVMPCETSKLLVNLQYLDLSDNLLTDLTTAESLCHGAPTLKELRVLNISGNPLKSLSMISHLVTNLLKLTHLDISRTLYSSMPSSCSWPSTLKYLNISRAKLTATTSCLPRSLEVLDLSYNNLKGFSLDLPLLRELYLSGNKFLGLPAGQPFPNLQTLTMQFNTLNMFGLSDLQSFRRLENLQAGYNKFICTCDFVNFLQSQLKQNGNVKLTDRKDGYVCDSPLHLQGELVSQARLSVEVCHRVLFVSVSCGAALLVGLLLCVLLWRLHVFWYLKMTWAWLKAKRSSQKQRRATADSEALLSFDAFVSYSERDAGWVESFLIPELEEPRSPDSDSENPTSPLTLCLHKRDFLPGHWIMDNIMSAIERSRRTVFVLSENFVQSDWCRYELDFSHFWLFEAGGDTAILILLEPLSKDDVPKRFCKLRKLMSSTTYLEWPQEEERRPEFWRSLRNALRGDNEQEN</sequence>
<dbReference type="PRINTS" id="PR00019">
    <property type="entry name" value="LEURICHRPT"/>
</dbReference>
<evidence type="ECO:0000256" key="17">
    <source>
        <dbReference type="PIRSR" id="PIRSR037595-2"/>
    </source>
</evidence>
<keyword evidence="5 18" id="KW-0812">Transmembrane</keyword>
<keyword evidence="7" id="KW-0677">Repeat</keyword>
<dbReference type="SUPFAM" id="SSF52047">
    <property type="entry name" value="RNI-like"/>
    <property type="match status" value="1"/>
</dbReference>
<keyword evidence="22" id="KW-1185">Reference proteome</keyword>
<feature type="transmembrane region" description="Helical" evidence="18">
    <location>
        <begin position="597"/>
        <end position="619"/>
    </location>
</feature>
<dbReference type="InterPro" id="IPR000483">
    <property type="entry name" value="Cys-rich_flank_reg_C"/>
</dbReference>
<dbReference type="Pfam" id="PF01582">
    <property type="entry name" value="TIR"/>
    <property type="match status" value="1"/>
</dbReference>
<feature type="signal peptide" evidence="19">
    <location>
        <begin position="1"/>
        <end position="21"/>
    </location>
</feature>
<dbReference type="SMART" id="SM00255">
    <property type="entry name" value="TIR"/>
    <property type="match status" value="1"/>
</dbReference>
<accession>A0A096LZC2</accession>
<dbReference type="GO" id="GO:0005886">
    <property type="term" value="C:plasma membrane"/>
    <property type="evidence" value="ECO:0007669"/>
    <property type="project" value="TreeGrafter"/>
</dbReference>
<dbReference type="Proteomes" id="UP000028760">
    <property type="component" value="Unassembled WGS sequence"/>
</dbReference>
<dbReference type="AlphaFoldDB" id="A0A096LZC2"/>
<evidence type="ECO:0000256" key="3">
    <source>
        <dbReference type="ARBA" id="ARBA00022588"/>
    </source>
</evidence>
<name>A0A096LZC2_POEFO</name>
<dbReference type="GO" id="GO:0043235">
    <property type="term" value="C:receptor complex"/>
    <property type="evidence" value="ECO:0007669"/>
    <property type="project" value="TreeGrafter"/>
</dbReference>
<feature type="disulfide bond" evidence="17">
    <location>
        <begin position="358"/>
        <end position="387"/>
    </location>
</feature>
<evidence type="ECO:0000256" key="18">
    <source>
        <dbReference type="SAM" id="Phobius"/>
    </source>
</evidence>
<evidence type="ECO:0000256" key="14">
    <source>
        <dbReference type="ARBA" id="ARBA00023180"/>
    </source>
</evidence>
<comment type="similarity">
    <text evidence="2 16">Belongs to the Toll-like receptor family.</text>
</comment>
<dbReference type="SMART" id="SM00369">
    <property type="entry name" value="LRR_TYP"/>
    <property type="match status" value="7"/>
</dbReference>
<dbReference type="Ensembl" id="ENSPFOT00000029978.1">
    <property type="protein sequence ID" value="ENSPFOP00000024513.1"/>
    <property type="gene ID" value="ENSPFOG00000024054.1"/>
</dbReference>
<dbReference type="InterPro" id="IPR003591">
    <property type="entry name" value="Leu-rich_rpt_typical-subtyp"/>
</dbReference>
<dbReference type="EMBL" id="AYCK01012300">
    <property type="status" value="NOT_ANNOTATED_CDS"/>
    <property type="molecule type" value="Genomic_DNA"/>
</dbReference>
<evidence type="ECO:0000256" key="7">
    <source>
        <dbReference type="ARBA" id="ARBA00022737"/>
    </source>
</evidence>
<dbReference type="PANTHER" id="PTHR24365:SF17">
    <property type="entry name" value="TOLL-LIKE RECEPTOR 2"/>
    <property type="match status" value="1"/>
</dbReference>
<dbReference type="Pfam" id="PF13855">
    <property type="entry name" value="LRR_8"/>
    <property type="match status" value="1"/>
</dbReference>
<keyword evidence="6 19" id="KW-0732">Signal</keyword>
<organism evidence="21 22">
    <name type="scientific">Poecilia formosa</name>
    <name type="common">Amazon molly</name>
    <name type="synonym">Limia formosa</name>
    <dbReference type="NCBI Taxonomy" id="48698"/>
    <lineage>
        <taxon>Eukaryota</taxon>
        <taxon>Metazoa</taxon>
        <taxon>Chordata</taxon>
        <taxon>Craniata</taxon>
        <taxon>Vertebrata</taxon>
        <taxon>Euteleostomi</taxon>
        <taxon>Actinopterygii</taxon>
        <taxon>Neopterygii</taxon>
        <taxon>Teleostei</taxon>
        <taxon>Neoteleostei</taxon>
        <taxon>Acanthomorphata</taxon>
        <taxon>Ovalentaria</taxon>
        <taxon>Atherinomorphae</taxon>
        <taxon>Cyprinodontiformes</taxon>
        <taxon>Poeciliidae</taxon>
        <taxon>Poeciliinae</taxon>
        <taxon>Poecilia</taxon>
    </lineage>
</organism>
<keyword evidence="13 16" id="KW-0675">Receptor</keyword>
<dbReference type="PANTHER" id="PTHR24365">
    <property type="entry name" value="TOLL-LIKE RECEPTOR"/>
    <property type="match status" value="1"/>
</dbReference>
<reference evidence="21" key="2">
    <citation type="submission" date="2025-08" db="UniProtKB">
        <authorList>
            <consortium name="Ensembl"/>
        </authorList>
    </citation>
    <scope>IDENTIFICATION</scope>
</reference>
<keyword evidence="8 16" id="KW-0391">Immunity</keyword>
<dbReference type="Gene3D" id="3.40.50.10140">
    <property type="entry name" value="Toll/interleukin-1 receptor homology (TIR) domain"/>
    <property type="match status" value="1"/>
</dbReference>
<evidence type="ECO:0000256" key="19">
    <source>
        <dbReference type="SAM" id="SignalP"/>
    </source>
</evidence>
<dbReference type="GO" id="GO:0042497">
    <property type="term" value="F:triacyl lipopeptide binding"/>
    <property type="evidence" value="ECO:0007669"/>
    <property type="project" value="TreeGrafter"/>
</dbReference>
<evidence type="ECO:0000256" key="15">
    <source>
        <dbReference type="ARBA" id="ARBA00023198"/>
    </source>
</evidence>
<keyword evidence="10" id="KW-0520">NAD</keyword>
<keyword evidence="11 18" id="KW-0472">Membrane</keyword>
<dbReference type="PRINTS" id="PR01537">
    <property type="entry name" value="INTRLKN1R1F"/>
</dbReference>
<feature type="disulfide bond" evidence="17">
    <location>
        <begin position="439"/>
        <end position="461"/>
    </location>
</feature>
<evidence type="ECO:0000256" key="12">
    <source>
        <dbReference type="ARBA" id="ARBA00023157"/>
    </source>
</evidence>
<evidence type="ECO:0000256" key="1">
    <source>
        <dbReference type="ARBA" id="ARBA00004479"/>
    </source>
</evidence>
<dbReference type="SUPFAM" id="SSF52058">
    <property type="entry name" value="L domain-like"/>
    <property type="match status" value="1"/>
</dbReference>
<reference evidence="21" key="3">
    <citation type="submission" date="2025-09" db="UniProtKB">
        <authorList>
            <consortium name="Ensembl"/>
        </authorList>
    </citation>
    <scope>IDENTIFICATION</scope>
</reference>
<dbReference type="GeneTree" id="ENSGT00940000156323"/>
<dbReference type="PROSITE" id="PS51450">
    <property type="entry name" value="LRR"/>
    <property type="match status" value="4"/>
</dbReference>
<keyword evidence="15 16" id="KW-0395">Inflammatory response</keyword>
<feature type="chain" id="PRO_5001919666" description="Toll-like receptor 2" evidence="19">
    <location>
        <begin position="22"/>
        <end position="815"/>
    </location>
</feature>
<keyword evidence="9 18" id="KW-1133">Transmembrane helix</keyword>
<evidence type="ECO:0000256" key="2">
    <source>
        <dbReference type="ARBA" id="ARBA00009634"/>
    </source>
</evidence>